<keyword evidence="4 6" id="KW-1133">Transmembrane helix</keyword>
<dbReference type="Pfam" id="PF00892">
    <property type="entry name" value="EamA"/>
    <property type="match status" value="2"/>
</dbReference>
<evidence type="ECO:0000256" key="6">
    <source>
        <dbReference type="SAM" id="Phobius"/>
    </source>
</evidence>
<accession>H8I891</accession>
<protein>
    <submittedName>
        <fullName evidence="8">Permeases of the drug/metabolite transporter (DMT) superfamily</fullName>
    </submittedName>
</protein>
<comment type="subcellular location">
    <subcellularLocation>
        <location evidence="1">Cell membrane</location>
        <topology evidence="1">Multi-pass membrane protein</topology>
    </subcellularLocation>
</comment>
<dbReference type="EMBL" id="CP003243">
    <property type="protein sequence ID" value="AFC98944.1"/>
    <property type="molecule type" value="Genomic_DNA"/>
</dbReference>
<feature type="transmembrane region" description="Helical" evidence="6">
    <location>
        <begin position="129"/>
        <end position="146"/>
    </location>
</feature>
<dbReference type="RefSeq" id="WP_014404783.1">
    <property type="nucleotide sequence ID" value="NC_017034.1"/>
</dbReference>
<feature type="domain" description="EamA" evidence="7">
    <location>
        <begin position="155"/>
        <end position="286"/>
    </location>
</feature>
<keyword evidence="5 6" id="KW-0472">Membrane</keyword>
<dbReference type="HOGENOM" id="CLU_042632_0_0_2"/>
<dbReference type="OrthoDB" id="78162at2157"/>
<keyword evidence="9" id="KW-1185">Reference proteome</keyword>
<evidence type="ECO:0000313" key="9">
    <source>
        <dbReference type="Proteomes" id="UP000005233"/>
    </source>
</evidence>
<dbReference type="STRING" id="1041930.Mtc_0173"/>
<dbReference type="Proteomes" id="UP000005233">
    <property type="component" value="Chromosome"/>
</dbReference>
<feature type="transmembrane region" description="Helical" evidence="6">
    <location>
        <begin position="36"/>
        <end position="55"/>
    </location>
</feature>
<organism evidence="8 9">
    <name type="scientific">Methanocella conradii (strain DSM 24694 / JCM 17849 / CGMCC 1.5162 / HZ254)</name>
    <dbReference type="NCBI Taxonomy" id="1041930"/>
    <lineage>
        <taxon>Archaea</taxon>
        <taxon>Methanobacteriati</taxon>
        <taxon>Methanobacteriota</taxon>
        <taxon>Stenosarchaea group</taxon>
        <taxon>Methanomicrobia</taxon>
        <taxon>Methanocellales</taxon>
        <taxon>Methanocellaceae</taxon>
        <taxon>Methanocella</taxon>
    </lineage>
</organism>
<feature type="transmembrane region" description="Helical" evidence="6">
    <location>
        <begin position="152"/>
        <end position="170"/>
    </location>
</feature>
<evidence type="ECO:0000256" key="5">
    <source>
        <dbReference type="ARBA" id="ARBA00023136"/>
    </source>
</evidence>
<evidence type="ECO:0000259" key="7">
    <source>
        <dbReference type="Pfam" id="PF00892"/>
    </source>
</evidence>
<proteinExistence type="predicted"/>
<feature type="transmembrane region" description="Helical" evidence="6">
    <location>
        <begin position="75"/>
        <end position="95"/>
    </location>
</feature>
<evidence type="ECO:0000256" key="3">
    <source>
        <dbReference type="ARBA" id="ARBA00022692"/>
    </source>
</evidence>
<evidence type="ECO:0000313" key="8">
    <source>
        <dbReference type="EMBL" id="AFC98944.1"/>
    </source>
</evidence>
<feature type="transmembrane region" description="Helical" evidence="6">
    <location>
        <begin position="212"/>
        <end position="234"/>
    </location>
</feature>
<dbReference type="InterPro" id="IPR037185">
    <property type="entry name" value="EmrE-like"/>
</dbReference>
<name>H8I891_METCZ</name>
<dbReference type="SMR" id="H8I891"/>
<gene>
    <name evidence="8" type="ordered locus">Mtc_0173</name>
</gene>
<feature type="transmembrane region" description="Helical" evidence="6">
    <location>
        <begin position="101"/>
        <end position="122"/>
    </location>
</feature>
<keyword evidence="3 6" id="KW-0812">Transmembrane</keyword>
<feature type="transmembrane region" description="Helical" evidence="6">
    <location>
        <begin position="269"/>
        <end position="286"/>
    </location>
</feature>
<evidence type="ECO:0000256" key="4">
    <source>
        <dbReference type="ARBA" id="ARBA00022989"/>
    </source>
</evidence>
<evidence type="ECO:0000256" key="2">
    <source>
        <dbReference type="ARBA" id="ARBA00022475"/>
    </source>
</evidence>
<sequence length="316" mass="32765">MIYSRARPLLFAIVGAILFGASAPLAKVLLGEAHPVLLAGLLYLGCGAGLLAFSLARSAFGVKVGVQLTCKDTPWLAGAVLAGGVAAPIMLLLGLQSTPAATASLLLNFECVATTLIAAFMFQEYVGERAWAAIGLITASSVVLSFDGAQFGASLGAVSIIVACVLWGLDNNLTRSISSKDPVSIGIVKGTVSGAFSLALALLLGAPLPGPFIIMAAMLVGSLCYGLSIALFILSMRHIGAARASALMGTAPFAGVIVSFLIFRGAPDTSFYISAPLMVLGALLLFGEEHAHTHIHVHGTITHEHIHRHDDQHRHH</sequence>
<dbReference type="SUPFAM" id="SSF103481">
    <property type="entry name" value="Multidrug resistance efflux transporter EmrE"/>
    <property type="match status" value="2"/>
</dbReference>
<dbReference type="AlphaFoldDB" id="H8I891"/>
<dbReference type="InterPro" id="IPR000620">
    <property type="entry name" value="EamA_dom"/>
</dbReference>
<evidence type="ECO:0000256" key="1">
    <source>
        <dbReference type="ARBA" id="ARBA00004651"/>
    </source>
</evidence>
<dbReference type="GO" id="GO:0005886">
    <property type="term" value="C:plasma membrane"/>
    <property type="evidence" value="ECO:0007669"/>
    <property type="project" value="UniProtKB-SubCell"/>
</dbReference>
<dbReference type="InterPro" id="IPR051258">
    <property type="entry name" value="Diverse_Substrate_Transporter"/>
</dbReference>
<dbReference type="PANTHER" id="PTHR42920:SF11">
    <property type="entry name" value="INNER MEMBRANE PROTEIN YTFF"/>
    <property type="match status" value="1"/>
</dbReference>
<dbReference type="eggNOG" id="arCOG00273">
    <property type="taxonomic scope" value="Archaea"/>
</dbReference>
<feature type="transmembrane region" description="Helical" evidence="6">
    <location>
        <begin position="246"/>
        <end position="263"/>
    </location>
</feature>
<reference evidence="8 9" key="1">
    <citation type="journal article" date="2012" name="J. Bacteriol.">
        <title>Complete genome sequence of a thermophilic methanogen, Methanocella conradii HZ254, isolated from Chinese rice field soil.</title>
        <authorList>
            <person name="Lu Z."/>
            <person name="Lu Y."/>
        </authorList>
    </citation>
    <scope>NUCLEOTIDE SEQUENCE [LARGE SCALE GENOMIC DNA]</scope>
    <source>
        <strain evidence="9">DSM 24694 / JCM 17849 / CGMCC 1.5162 / HZ254</strain>
    </source>
</reference>
<dbReference type="KEGG" id="mez:Mtc_0173"/>
<dbReference type="GeneID" id="11970934"/>
<feature type="transmembrane region" description="Helical" evidence="6">
    <location>
        <begin position="182"/>
        <end position="206"/>
    </location>
</feature>
<keyword evidence="2" id="KW-1003">Cell membrane</keyword>
<feature type="domain" description="EamA" evidence="7">
    <location>
        <begin position="9"/>
        <end position="145"/>
    </location>
</feature>
<dbReference type="PANTHER" id="PTHR42920">
    <property type="entry name" value="OS03G0707200 PROTEIN-RELATED"/>
    <property type="match status" value="1"/>
</dbReference>